<evidence type="ECO:0000313" key="2">
    <source>
        <dbReference type="Proteomes" id="UP000474175"/>
    </source>
</evidence>
<proteinExistence type="predicted"/>
<dbReference type="Proteomes" id="UP000474175">
    <property type="component" value="Unassembled WGS sequence"/>
</dbReference>
<gene>
    <name evidence="1" type="ORF">GK108_20730</name>
</gene>
<protein>
    <submittedName>
        <fullName evidence="1">DUF3445 domain-containing protein</fullName>
    </submittedName>
</protein>
<name>A0A6L9LDT9_9BACT</name>
<dbReference type="Pfam" id="PF11927">
    <property type="entry name" value="HODM_asu-like"/>
    <property type="match status" value="1"/>
</dbReference>
<organism evidence="1 2">
    <name type="scientific">Spirosoma terrae</name>
    <dbReference type="NCBI Taxonomy" id="1968276"/>
    <lineage>
        <taxon>Bacteria</taxon>
        <taxon>Pseudomonadati</taxon>
        <taxon>Bacteroidota</taxon>
        <taxon>Cytophagia</taxon>
        <taxon>Cytophagales</taxon>
        <taxon>Cytophagaceae</taxon>
        <taxon>Spirosoma</taxon>
    </lineage>
</organism>
<dbReference type="RefSeq" id="WP_163952647.1">
    <property type="nucleotide sequence ID" value="NZ_JAAFZH010000010.1"/>
</dbReference>
<dbReference type="InterPro" id="IPR021848">
    <property type="entry name" value="HODM_asu-like"/>
</dbReference>
<accession>A0A6L9LDT9</accession>
<reference evidence="1 2" key="1">
    <citation type="submission" date="2020-02" db="EMBL/GenBank/DDBJ databases">
        <title>Draft genome sequence of two Spirosoma agri KCTC 52727 and Spirosoma terrae KCTC 52035.</title>
        <authorList>
            <person name="Rojas J."/>
            <person name="Ambika Manirajan B."/>
            <person name="Suarez C."/>
            <person name="Ratering S."/>
            <person name="Schnell S."/>
        </authorList>
    </citation>
    <scope>NUCLEOTIDE SEQUENCE [LARGE SCALE GENOMIC DNA]</scope>
    <source>
        <strain evidence="1 2">KCTC 52035</strain>
    </source>
</reference>
<sequence>MLPYFPFGQQFNDKMGTMPLTNRDRFIDVDDHYQSEVALKRQLLQELPAYYFQSAPVQDLAQWEVVDLILNNLASAYPDTFRLQCEGDQWLWQNSLLNEETSFTFGDSATLPYAPLDWVGRQLQEDLLLLSGDSANLVAGQLCFGNGWSLDEKMGLPFWEIHAPINPIVEPMMRSAQKLMERLPAGKPIWRLNWSIKASDQLDMTSRHTPALNQHLNDCLPDINAENAGDHLFIRIERQILSRLRESKAILFSIHTYQNLVSRERSERPQSASLISQVLRTTPEAMLAYKGITPYFNHLINYLNTGTITN</sequence>
<keyword evidence="2" id="KW-1185">Reference proteome</keyword>
<comment type="caution">
    <text evidence="1">The sequence shown here is derived from an EMBL/GenBank/DDBJ whole genome shotgun (WGS) entry which is preliminary data.</text>
</comment>
<dbReference type="AlphaFoldDB" id="A0A6L9LDT9"/>
<evidence type="ECO:0000313" key="1">
    <source>
        <dbReference type="EMBL" id="NDU97321.1"/>
    </source>
</evidence>
<dbReference type="EMBL" id="JAAFZH010000010">
    <property type="protein sequence ID" value="NDU97321.1"/>
    <property type="molecule type" value="Genomic_DNA"/>
</dbReference>